<dbReference type="PANTHER" id="PTHR45733">
    <property type="entry name" value="FORMIN-J"/>
    <property type="match status" value="1"/>
</dbReference>
<dbReference type="AlphaFoldDB" id="A0A0K9PZY8"/>
<reference evidence="6" key="1">
    <citation type="journal article" date="2016" name="Nature">
        <title>The genome of the seagrass Zostera marina reveals angiosperm adaptation to the sea.</title>
        <authorList>
            <person name="Olsen J.L."/>
            <person name="Rouze P."/>
            <person name="Verhelst B."/>
            <person name="Lin Y.-C."/>
            <person name="Bayer T."/>
            <person name="Collen J."/>
            <person name="Dattolo E."/>
            <person name="De Paoli E."/>
            <person name="Dittami S."/>
            <person name="Maumus F."/>
            <person name="Michel G."/>
            <person name="Kersting A."/>
            <person name="Lauritano C."/>
            <person name="Lohaus R."/>
            <person name="Toepel M."/>
            <person name="Tonon T."/>
            <person name="Vanneste K."/>
            <person name="Amirebrahimi M."/>
            <person name="Brakel J."/>
            <person name="Bostroem C."/>
            <person name="Chovatia M."/>
            <person name="Grimwood J."/>
            <person name="Jenkins J.W."/>
            <person name="Jueterbock A."/>
            <person name="Mraz A."/>
            <person name="Stam W.T."/>
            <person name="Tice H."/>
            <person name="Bornberg-Bauer E."/>
            <person name="Green P.J."/>
            <person name="Pearson G.A."/>
            <person name="Procaccini G."/>
            <person name="Duarte C.M."/>
            <person name="Schmutz J."/>
            <person name="Reusch T.B.H."/>
            <person name="Van de Peer Y."/>
        </authorList>
    </citation>
    <scope>NUCLEOTIDE SEQUENCE [LARGE SCALE GENOMIC DNA]</scope>
    <source>
        <strain evidence="6">cv. Finnish</strain>
    </source>
</reference>
<gene>
    <name evidence="5" type="ORF">ZOSMA_125G00610</name>
</gene>
<evidence type="ECO:0000313" key="6">
    <source>
        <dbReference type="Proteomes" id="UP000036987"/>
    </source>
</evidence>
<dbReference type="Proteomes" id="UP000036987">
    <property type="component" value="Unassembled WGS sequence"/>
</dbReference>
<dbReference type="PANTHER" id="PTHR45733:SF10">
    <property type="entry name" value="FORMIN-LIKE PROTEIN 15A-RELATED"/>
    <property type="match status" value="1"/>
</dbReference>
<dbReference type="SUPFAM" id="SSF101447">
    <property type="entry name" value="Formin homology 2 domain (FH2 domain)"/>
    <property type="match status" value="1"/>
</dbReference>
<dbReference type="EMBL" id="LFYR01000277">
    <property type="protein sequence ID" value="KMZ74598.1"/>
    <property type="molecule type" value="Genomic_DNA"/>
</dbReference>
<feature type="region of interest" description="Disordered" evidence="3">
    <location>
        <begin position="1"/>
        <end position="128"/>
    </location>
</feature>
<evidence type="ECO:0000256" key="1">
    <source>
        <dbReference type="ARBA" id="ARBA00006468"/>
    </source>
</evidence>
<keyword evidence="6" id="KW-1185">Reference proteome</keyword>
<comment type="caution">
    <text evidence="5">The sequence shown here is derived from an EMBL/GenBank/DDBJ whole genome shotgun (WGS) entry which is preliminary data.</text>
</comment>
<comment type="similarity">
    <text evidence="1">Belongs to the formin-like family. Class-II subfamily.</text>
</comment>
<dbReference type="OMA" id="SNMTLMH"/>
<dbReference type="SMART" id="SM00498">
    <property type="entry name" value="FH2"/>
    <property type="match status" value="1"/>
</dbReference>
<evidence type="ECO:0000256" key="2">
    <source>
        <dbReference type="RuleBase" id="RU361260"/>
    </source>
</evidence>
<evidence type="ECO:0000313" key="5">
    <source>
        <dbReference type="EMBL" id="KMZ74598.1"/>
    </source>
</evidence>
<sequence length="547" mass="60150">MMQFSPQLKSPHALRRAPLSPPPPKSSRGGACLPPPPPPRPSRGGGAGPPPPPPPRPTRGGGSGPPPPPPPKPIRGGAGPPPPPLPRPSRGGDAPSSPLPLSKGSSQGKERGFGRAEGLRGALNSPSRKHTLKPLHWVKVSKACKGSLWAEIQKSFNDDPTCFSSTEFDASELGSIFSYAKNASLGTSNAGIPSRRLSLGSKPSKIHLIDLRRANNCEIMLTKVKMPISDMMGAVLALDDSILDADQVENLIKFCPTKEEMELLKIYSGNKENLGKCEQFFLELMKVPRVESKLRIFLFKIQFASQITEFGKSLNIINSVCEEIQNSLKLRELMKKILQLGNMLNQGTARGSAIGFRLESLLKLKDTHATHDKMSLLHYLCKVLASKLPQLLDFPDDLVSLKSASKIEFKSLAEEKRAIEIGFNKMVQELNASENDGLISEIFGKTLTKFIAFTQVEIQSLTKLFSVAGASADALSLYFGENPKFFTFEQVVRTLLKFVQMFQQAHEENYKKAEFERKIEQKKLLQLEKKKGVKITQHTSTTKEIRG</sequence>
<dbReference type="Pfam" id="PF02181">
    <property type="entry name" value="FH2"/>
    <property type="match status" value="1"/>
</dbReference>
<dbReference type="STRING" id="29655.A0A0K9PZY8"/>
<feature type="compositionally biased region" description="Low complexity" evidence="3">
    <location>
        <begin position="88"/>
        <end position="102"/>
    </location>
</feature>
<name>A0A0K9PZY8_ZOSMR</name>
<dbReference type="InterPro" id="IPR015425">
    <property type="entry name" value="FH2_Formin"/>
</dbReference>
<feature type="compositionally biased region" description="Pro residues" evidence="3">
    <location>
        <begin position="48"/>
        <end position="57"/>
    </location>
</feature>
<protein>
    <recommendedName>
        <fullName evidence="2">Formin-like protein</fullName>
    </recommendedName>
</protein>
<dbReference type="Gene3D" id="1.20.58.2220">
    <property type="entry name" value="Formin, FH2 domain"/>
    <property type="match status" value="1"/>
</dbReference>
<evidence type="ECO:0000259" key="4">
    <source>
        <dbReference type="PROSITE" id="PS51444"/>
    </source>
</evidence>
<proteinExistence type="inferred from homology"/>
<evidence type="ECO:0000256" key="3">
    <source>
        <dbReference type="SAM" id="MobiDB-lite"/>
    </source>
</evidence>
<organism evidence="5 6">
    <name type="scientific">Zostera marina</name>
    <name type="common">Eelgrass</name>
    <dbReference type="NCBI Taxonomy" id="29655"/>
    <lineage>
        <taxon>Eukaryota</taxon>
        <taxon>Viridiplantae</taxon>
        <taxon>Streptophyta</taxon>
        <taxon>Embryophyta</taxon>
        <taxon>Tracheophyta</taxon>
        <taxon>Spermatophyta</taxon>
        <taxon>Magnoliopsida</taxon>
        <taxon>Liliopsida</taxon>
        <taxon>Zosteraceae</taxon>
        <taxon>Zostera</taxon>
    </lineage>
</organism>
<dbReference type="InterPro" id="IPR051144">
    <property type="entry name" value="Formin_homology_domain"/>
</dbReference>
<accession>A0A0K9PZY8</accession>
<dbReference type="InterPro" id="IPR042201">
    <property type="entry name" value="FH2_Formin_sf"/>
</dbReference>
<feature type="compositionally biased region" description="Pro residues" evidence="3">
    <location>
        <begin position="64"/>
        <end position="87"/>
    </location>
</feature>
<feature type="domain" description="FH2" evidence="4">
    <location>
        <begin position="122"/>
        <end position="528"/>
    </location>
</feature>
<dbReference type="OrthoDB" id="1668162at2759"/>
<dbReference type="PROSITE" id="PS51444">
    <property type="entry name" value="FH2"/>
    <property type="match status" value="1"/>
</dbReference>
<feature type="compositionally biased region" description="Basic and acidic residues" evidence="3">
    <location>
        <begin position="108"/>
        <end position="118"/>
    </location>
</feature>